<dbReference type="NCBIfam" id="NF045718">
    <property type="entry name" value="two_CW_domain"/>
    <property type="match status" value="1"/>
</dbReference>
<dbReference type="RefSeq" id="WP_085053851.1">
    <property type="nucleotide sequence ID" value="NZ_LNQR01000131.1"/>
</dbReference>
<dbReference type="EMBL" id="LNQR01000131">
    <property type="protein sequence ID" value="KWT75269.1"/>
    <property type="molecule type" value="Genomic_DNA"/>
</dbReference>
<dbReference type="Proteomes" id="UP000060487">
    <property type="component" value="Unassembled WGS sequence"/>
</dbReference>
<evidence type="ECO:0000313" key="2">
    <source>
        <dbReference type="Proteomes" id="UP000060487"/>
    </source>
</evidence>
<gene>
    <name evidence="1" type="ORF">ASN18_3252</name>
</gene>
<evidence type="ECO:0008006" key="3">
    <source>
        <dbReference type="Google" id="ProtNLM"/>
    </source>
</evidence>
<evidence type="ECO:0000313" key="1">
    <source>
        <dbReference type="EMBL" id="KWT75269.1"/>
    </source>
</evidence>
<dbReference type="InterPro" id="IPR054687">
    <property type="entry name" value="Two-CW_dom"/>
</dbReference>
<protein>
    <recommendedName>
        <fullName evidence="3">Type I restriction enzyme R protein N-terminal domain-containing protein</fullName>
    </recommendedName>
</protein>
<proteinExistence type="predicted"/>
<reference evidence="1 2" key="1">
    <citation type="submission" date="2015-11" db="EMBL/GenBank/DDBJ databases">
        <authorList>
            <person name="Lin W."/>
        </authorList>
    </citation>
    <scope>NUCLEOTIDE SEQUENCE [LARGE SCALE GENOMIC DNA]</scope>
    <source>
        <strain evidence="1 2">HCH-1</strain>
    </source>
</reference>
<organism evidence="1 2">
    <name type="scientific">Candidatus Magnetominusculus xianensis</name>
    <dbReference type="NCBI Taxonomy" id="1748249"/>
    <lineage>
        <taxon>Bacteria</taxon>
        <taxon>Pseudomonadati</taxon>
        <taxon>Nitrospirota</taxon>
        <taxon>Nitrospiria</taxon>
        <taxon>Nitrospirales</taxon>
        <taxon>Nitrospiraceae</taxon>
        <taxon>Candidatus Magnetominusculus</taxon>
    </lineage>
</organism>
<keyword evidence="2" id="KW-1185">Reference proteome</keyword>
<name>A0ABR5SC58_9BACT</name>
<comment type="caution">
    <text evidence="1">The sequence shown here is derived from an EMBL/GenBank/DDBJ whole genome shotgun (WGS) entry which is preliminary data.</text>
</comment>
<accession>A0ABR5SC58</accession>
<sequence>MLDLAVKIKALSGEIRQRYDFVKNKESTKVALILPFINSLGYNVFDPSEVVPDYSVSVDHSEGIAIDYALLRGGKPEIIIECKHWGMNLDVETNSIHEAFLQTQAKIAVLTNGINYRFYMNIDKASQLDKSPFFEFSILEISDSAIETLDKFVKQNFNIDAITATAKALKKEKAKVIALNNLIKRRKVNKKELFIFLREDIAAPVSWSLLEYYRGVTVASGYYSLRSLELVLFTRRCDLLIIDECHFEDIDAFCEFMYHIQYSNVSFKVLAVMSSKTDIEQVRQLLSQCDIVIDIIIRPFTIKRLYSYIETTFGLKKALDLGIKNLTPDLIRSGLVAAENVYIPGKDEHLVECGVVIDDTHVRELIKHNITKIKVHKDIYKFINCWEFTKCKDFEQCPSFVNVDADGFLDGVNAGRACMYINATLDICGGGRKYKSWEEKIKVLCQDCEFYKMILTCNDGKIPPSIKLMAHMDKNIFKRKNMESARNSYAKKTQNKTKT</sequence>